<sequence>MAELRRLRYFLAVARERSFTRAAERLHIAQPALSRQIRQLEQELGVRLLDRTTQSVEPTEAGRLLMDRGAALCEEADRLWRDVQGFAAGENGNLAVGYSASTGYETTPTLLAALAEAHPGIKTGTRLLPTAEILAGVADGTLDAGLVRCPPPTPQLVRTLLRLEPQGIIMPKDHPLAAGSDVDVDALADETILVHARHENPGHYDAITGIFDRAGISPQLRERHLSFDAAHMPVTQGQAVSVVGESARPGLPAGLVWRPLSPAAAIEIHLLTRGTAERPATARLLQVASRTARTHGWIHSPS</sequence>
<dbReference type="SUPFAM" id="SSF46785">
    <property type="entry name" value="Winged helix' DNA-binding domain"/>
    <property type="match status" value="1"/>
</dbReference>
<protein>
    <submittedName>
        <fullName evidence="6">LysR substrate-binding domain-containing protein</fullName>
    </submittedName>
</protein>
<dbReference type="PANTHER" id="PTHR30346">
    <property type="entry name" value="TRANSCRIPTIONAL DUAL REGULATOR HCAR-RELATED"/>
    <property type="match status" value="1"/>
</dbReference>
<dbReference type="PROSITE" id="PS50931">
    <property type="entry name" value="HTH_LYSR"/>
    <property type="match status" value="1"/>
</dbReference>
<evidence type="ECO:0000313" key="7">
    <source>
        <dbReference type="Proteomes" id="UP001432039"/>
    </source>
</evidence>
<dbReference type="EMBL" id="CP108090">
    <property type="protein sequence ID" value="WUQ11012.1"/>
    <property type="molecule type" value="Genomic_DNA"/>
</dbReference>
<dbReference type="InterPro" id="IPR036388">
    <property type="entry name" value="WH-like_DNA-bd_sf"/>
</dbReference>
<gene>
    <name evidence="6" type="ORF">OG517_05995</name>
</gene>
<evidence type="ECO:0000259" key="5">
    <source>
        <dbReference type="PROSITE" id="PS50931"/>
    </source>
</evidence>
<keyword evidence="2" id="KW-0805">Transcription regulation</keyword>
<dbReference type="Proteomes" id="UP001432039">
    <property type="component" value="Chromosome"/>
</dbReference>
<proteinExistence type="inferred from homology"/>
<dbReference type="Gene3D" id="1.10.10.10">
    <property type="entry name" value="Winged helix-like DNA-binding domain superfamily/Winged helix DNA-binding domain"/>
    <property type="match status" value="1"/>
</dbReference>
<dbReference type="RefSeq" id="WP_328960534.1">
    <property type="nucleotide sequence ID" value="NZ_CP108090.1"/>
</dbReference>
<reference evidence="6" key="1">
    <citation type="submission" date="2022-10" db="EMBL/GenBank/DDBJ databases">
        <title>The complete genomes of actinobacterial strains from the NBC collection.</title>
        <authorList>
            <person name="Joergensen T.S."/>
            <person name="Alvarez Arevalo M."/>
            <person name="Sterndorff E.B."/>
            <person name="Faurdal D."/>
            <person name="Vuksanovic O."/>
            <person name="Mourched A.-S."/>
            <person name="Charusanti P."/>
            <person name="Shaw S."/>
            <person name="Blin K."/>
            <person name="Weber T."/>
        </authorList>
    </citation>
    <scope>NUCLEOTIDE SEQUENCE</scope>
    <source>
        <strain evidence="6">NBC_00248</strain>
    </source>
</reference>
<dbReference type="Pfam" id="PF00126">
    <property type="entry name" value="HTH_1"/>
    <property type="match status" value="1"/>
</dbReference>
<evidence type="ECO:0000256" key="3">
    <source>
        <dbReference type="ARBA" id="ARBA00023125"/>
    </source>
</evidence>
<dbReference type="InterPro" id="IPR036390">
    <property type="entry name" value="WH_DNA-bd_sf"/>
</dbReference>
<feature type="domain" description="HTH lysR-type" evidence="5">
    <location>
        <begin position="1"/>
        <end position="59"/>
    </location>
</feature>
<dbReference type="PANTHER" id="PTHR30346:SF28">
    <property type="entry name" value="HTH-TYPE TRANSCRIPTIONAL REGULATOR CYNR"/>
    <property type="match status" value="1"/>
</dbReference>
<dbReference type="SUPFAM" id="SSF53850">
    <property type="entry name" value="Periplasmic binding protein-like II"/>
    <property type="match status" value="1"/>
</dbReference>
<dbReference type="PRINTS" id="PR00039">
    <property type="entry name" value="HTHLYSR"/>
</dbReference>
<name>A0ABZ1T5E1_STRVG</name>
<dbReference type="CDD" id="cd08414">
    <property type="entry name" value="PBP2_LTTR_aromatics_like"/>
    <property type="match status" value="1"/>
</dbReference>
<dbReference type="InterPro" id="IPR000847">
    <property type="entry name" value="LysR_HTH_N"/>
</dbReference>
<accession>A0ABZ1T5E1</accession>
<keyword evidence="7" id="KW-1185">Reference proteome</keyword>
<dbReference type="InterPro" id="IPR005119">
    <property type="entry name" value="LysR_subst-bd"/>
</dbReference>
<comment type="similarity">
    <text evidence="1">Belongs to the LysR transcriptional regulatory family.</text>
</comment>
<keyword evidence="4" id="KW-0804">Transcription</keyword>
<evidence type="ECO:0000256" key="2">
    <source>
        <dbReference type="ARBA" id="ARBA00023015"/>
    </source>
</evidence>
<evidence type="ECO:0000313" key="6">
    <source>
        <dbReference type="EMBL" id="WUQ11012.1"/>
    </source>
</evidence>
<organism evidence="6 7">
    <name type="scientific">Streptomyces virginiae</name>
    <name type="common">Streptomyces cinnamonensis</name>
    <dbReference type="NCBI Taxonomy" id="1961"/>
    <lineage>
        <taxon>Bacteria</taxon>
        <taxon>Bacillati</taxon>
        <taxon>Actinomycetota</taxon>
        <taxon>Actinomycetes</taxon>
        <taxon>Kitasatosporales</taxon>
        <taxon>Streptomycetaceae</taxon>
        <taxon>Streptomyces</taxon>
    </lineage>
</organism>
<evidence type="ECO:0000256" key="1">
    <source>
        <dbReference type="ARBA" id="ARBA00009437"/>
    </source>
</evidence>
<dbReference type="Gene3D" id="3.40.190.10">
    <property type="entry name" value="Periplasmic binding protein-like II"/>
    <property type="match status" value="2"/>
</dbReference>
<dbReference type="Pfam" id="PF03466">
    <property type="entry name" value="LysR_substrate"/>
    <property type="match status" value="1"/>
</dbReference>
<evidence type="ECO:0000256" key="4">
    <source>
        <dbReference type="ARBA" id="ARBA00023163"/>
    </source>
</evidence>
<keyword evidence="3" id="KW-0238">DNA-binding</keyword>